<keyword evidence="2" id="KW-1185">Reference proteome</keyword>
<gene>
    <name evidence="1" type="primary">g8954</name>
    <name evidence="1" type="ORF">NpPPO83_00008954</name>
</gene>
<dbReference type="EMBL" id="BSXG01000115">
    <property type="protein sequence ID" value="GME44660.1"/>
    <property type="molecule type" value="Genomic_DNA"/>
</dbReference>
<evidence type="ECO:0000313" key="2">
    <source>
        <dbReference type="Proteomes" id="UP001165186"/>
    </source>
</evidence>
<name>A0ACB5SJT8_9PEZI</name>
<accession>A0ACB5SJT8</accession>
<reference evidence="1" key="1">
    <citation type="submission" date="2024-09" db="EMBL/GenBank/DDBJ databases">
        <title>Draft Genome Sequences of Neofusicoccum parvum.</title>
        <authorList>
            <person name="Ashida A."/>
            <person name="Camagna M."/>
            <person name="Tanaka A."/>
            <person name="Takemoto D."/>
        </authorList>
    </citation>
    <scope>NUCLEOTIDE SEQUENCE</scope>
    <source>
        <strain evidence="1">PPO83</strain>
    </source>
</reference>
<evidence type="ECO:0000313" key="1">
    <source>
        <dbReference type="EMBL" id="GME44660.1"/>
    </source>
</evidence>
<comment type="caution">
    <text evidence="1">The sequence shown here is derived from an EMBL/GenBank/DDBJ whole genome shotgun (WGS) entry which is preliminary data.</text>
</comment>
<protein>
    <submittedName>
        <fullName evidence="1">Uncharacterized protein</fullName>
    </submittedName>
</protein>
<proteinExistence type="predicted"/>
<sequence>MSFNDEIVNFLINHVVLPAKLPQHEDDPNTEEAGALLLLKLLLEAVSAFLSECDLQTQRNWRPVHRAIANSLSLADGNFQSTATLESTLRQLEPCDAIFFHIRAQNAGLLFFRSRADSVYVHAFEASPKSEDVMGSSDRLVWSFPGPTVSFGSHLLEEKHFVEEVTSLVLGMSHEPVEVSMPTTRKAKSVVPEERETRHPGLVTEALISVLHAWGEARKGPEIVKRVRDDVNWNRSRLSWRRSPFWLVIRVGIQITLSHMFAGEHSRCQYKNFMAFFMSKICDFATKNSTGADVRMIVATKAARRLAKLGDDAFSFVEKAVGIAVGDVRTNLNSLWSGVQRLDKLSIPVLQQTATENDCALRLDHSREYFRSISSLKDQKSEPPAICLSIGPQINFMIDGLPDLQRNEDAENRVFLLTDFETWIIEHLRPWAEQQNRNELDCASLLREMRAYLDVAREEYQDNPRGLSIMLLTAMELWIALDIICLRLYPLMRRPKPQSSNWNVRLGSQHGVMPHGSSFITLDALGMYMAMLSTRNFWIMSY</sequence>
<dbReference type="Proteomes" id="UP001165186">
    <property type="component" value="Unassembled WGS sequence"/>
</dbReference>
<organism evidence="1 2">
    <name type="scientific">Neofusicoccum parvum</name>
    <dbReference type="NCBI Taxonomy" id="310453"/>
    <lineage>
        <taxon>Eukaryota</taxon>
        <taxon>Fungi</taxon>
        <taxon>Dikarya</taxon>
        <taxon>Ascomycota</taxon>
        <taxon>Pezizomycotina</taxon>
        <taxon>Dothideomycetes</taxon>
        <taxon>Dothideomycetes incertae sedis</taxon>
        <taxon>Botryosphaeriales</taxon>
        <taxon>Botryosphaeriaceae</taxon>
        <taxon>Neofusicoccum</taxon>
    </lineage>
</organism>